<evidence type="ECO:0000313" key="7">
    <source>
        <dbReference type="EMBL" id="KAK3535593.1"/>
    </source>
</evidence>
<evidence type="ECO:0000259" key="5">
    <source>
        <dbReference type="Pfam" id="PF04666"/>
    </source>
</evidence>
<feature type="chain" id="PRO_5042075583" description="Alpha-1,3-mannosyl-glycoprotein 4-beta-N-acetylglucosaminyltransferase B" evidence="4">
    <location>
        <begin position="30"/>
        <end position="571"/>
    </location>
</feature>
<evidence type="ECO:0000256" key="3">
    <source>
        <dbReference type="ARBA" id="ARBA00022679"/>
    </source>
</evidence>
<gene>
    <name evidence="7" type="ORF">QTP70_017128</name>
</gene>
<accession>A0AAE0V4V1</accession>
<dbReference type="GO" id="GO:0005793">
    <property type="term" value="C:endoplasmic reticulum-Golgi intermediate compartment"/>
    <property type="evidence" value="ECO:0007669"/>
    <property type="project" value="TreeGrafter"/>
</dbReference>
<dbReference type="GO" id="GO:0005783">
    <property type="term" value="C:endoplasmic reticulum"/>
    <property type="evidence" value="ECO:0007669"/>
    <property type="project" value="TreeGrafter"/>
</dbReference>
<keyword evidence="8" id="KW-1185">Reference proteome</keyword>
<dbReference type="Proteomes" id="UP001274896">
    <property type="component" value="Unassembled WGS sequence"/>
</dbReference>
<evidence type="ECO:0000256" key="1">
    <source>
        <dbReference type="ARBA" id="ARBA00004922"/>
    </source>
</evidence>
<dbReference type="InterPro" id="IPR057279">
    <property type="entry name" value="MGAT4"/>
</dbReference>
<keyword evidence="2" id="KW-0328">Glycosyltransferase</keyword>
<dbReference type="GO" id="GO:0008375">
    <property type="term" value="F:acetylglucosaminyltransferase activity"/>
    <property type="evidence" value="ECO:0007669"/>
    <property type="project" value="TreeGrafter"/>
</dbReference>
<reference evidence="7" key="1">
    <citation type="submission" date="2023-06" db="EMBL/GenBank/DDBJ databases">
        <title>Male Hemibagrus guttatus genome.</title>
        <authorList>
            <person name="Bian C."/>
        </authorList>
    </citation>
    <scope>NUCLEOTIDE SEQUENCE</scope>
    <source>
        <strain evidence="7">Male_cb2023</strain>
        <tissue evidence="7">Muscle</tissue>
    </source>
</reference>
<dbReference type="Pfam" id="PF04666">
    <property type="entry name" value="MGAT4_cons"/>
    <property type="match status" value="1"/>
</dbReference>
<protein>
    <recommendedName>
        <fullName evidence="9">Alpha-1,3-mannosyl-glycoprotein 4-beta-N-acetylglucosaminyltransferase B</fullName>
    </recommendedName>
</protein>
<evidence type="ECO:0008006" key="9">
    <source>
        <dbReference type="Google" id="ProtNLM"/>
    </source>
</evidence>
<evidence type="ECO:0000313" key="8">
    <source>
        <dbReference type="Proteomes" id="UP001274896"/>
    </source>
</evidence>
<dbReference type="InterPro" id="IPR056576">
    <property type="entry name" value="MGAT4_A/B/C_C"/>
</dbReference>
<proteinExistence type="predicted"/>
<comment type="pathway">
    <text evidence="1">Protein modification; protein glycosylation.</text>
</comment>
<comment type="caution">
    <text evidence="7">The sequence shown here is derived from an EMBL/GenBank/DDBJ whole genome shotgun (WGS) entry which is preliminary data.</text>
</comment>
<dbReference type="Pfam" id="PF23524">
    <property type="entry name" value="MGAT4A_C"/>
    <property type="match status" value="1"/>
</dbReference>
<feature type="domain" description="MGAT4 conserved region" evidence="5">
    <location>
        <begin position="98"/>
        <end position="363"/>
    </location>
</feature>
<dbReference type="EMBL" id="JAUCMX010000009">
    <property type="protein sequence ID" value="KAK3535593.1"/>
    <property type="molecule type" value="Genomic_DNA"/>
</dbReference>
<keyword evidence="4" id="KW-0732">Signal</keyword>
<organism evidence="7 8">
    <name type="scientific">Hemibagrus guttatus</name>
    <dbReference type="NCBI Taxonomy" id="175788"/>
    <lineage>
        <taxon>Eukaryota</taxon>
        <taxon>Metazoa</taxon>
        <taxon>Chordata</taxon>
        <taxon>Craniata</taxon>
        <taxon>Vertebrata</taxon>
        <taxon>Euteleostomi</taxon>
        <taxon>Actinopterygii</taxon>
        <taxon>Neopterygii</taxon>
        <taxon>Teleostei</taxon>
        <taxon>Ostariophysi</taxon>
        <taxon>Siluriformes</taxon>
        <taxon>Bagridae</taxon>
        <taxon>Hemibagrus</taxon>
    </lineage>
</organism>
<feature type="domain" description="MGAT4 A/B/C C-terminal" evidence="6">
    <location>
        <begin position="377"/>
        <end position="513"/>
    </location>
</feature>
<name>A0AAE0V4V1_9TELE</name>
<dbReference type="PANTHER" id="PTHR12062:SF27">
    <property type="entry name" value="ALPHA-1,3-MANNOSYL-GLYCOPROTEIN 4-BETA-N-ACETYLGLUCOSAMINYLTRANSFERASE B"/>
    <property type="match status" value="1"/>
</dbReference>
<evidence type="ECO:0000256" key="4">
    <source>
        <dbReference type="SAM" id="SignalP"/>
    </source>
</evidence>
<dbReference type="GO" id="GO:0006487">
    <property type="term" value="P:protein N-linked glycosylation"/>
    <property type="evidence" value="ECO:0007669"/>
    <property type="project" value="TreeGrafter"/>
</dbReference>
<sequence>MRCYERFLILTVLLFGGFLLMFTSRQSTADDNTFNHLHKVYWRLLKAEQRGEELSYKLLLMLEKLKTVNNTGANLTVFNSTRISLSNSSTRRFLFPQPNALLFLPHLKENQDSLQPRVYLGQGRSGVSLVLGIPTVRRQKQSYLVNTVSSLLFDLTPKQKTDIIIIVFVAETDSTFVKSIANSIQEYFPDDVKSGLIEVIAPSPFYYPNMSNLKETFGDSKERVKWRTKQNLDYSYLMLYAQYKGTYYVQLEDDIVAKSGYTESIKYHVSNVNREQWLFLEFSQLGFIGKLFRASDLPSIVEFFLMFHKDKPIDWLLDHILFGKHCNKEKAKLKRTFKPSLFQHVGVHSSLPGKIQNLKDKDFGKQVLYKAHRNPPAELSSSLKHYESHSLDRAYQGIDFLWAFTPNQGDYILIKFNTQQTVKRYRFRSGNIEANGDKFYNTSVQVLPSDVSVRVRAEQGLLSCCKPSSDGFVIIGSFVNGIAEGAIDGALGDLAAMRLVVHQTSEAWAVLSEAKDPSHRSSFKFNEPRRERKAEVTATRLFFSAQQRPWWSKHEFRNGDINEAVFILYFF</sequence>
<dbReference type="AlphaFoldDB" id="A0AAE0V4V1"/>
<evidence type="ECO:0000259" key="6">
    <source>
        <dbReference type="Pfam" id="PF23524"/>
    </source>
</evidence>
<feature type="signal peptide" evidence="4">
    <location>
        <begin position="1"/>
        <end position="29"/>
    </location>
</feature>
<keyword evidence="3" id="KW-0808">Transferase</keyword>
<evidence type="ECO:0000256" key="2">
    <source>
        <dbReference type="ARBA" id="ARBA00022676"/>
    </source>
</evidence>
<dbReference type="GO" id="GO:0005795">
    <property type="term" value="C:Golgi stack"/>
    <property type="evidence" value="ECO:0007669"/>
    <property type="project" value="TreeGrafter"/>
</dbReference>
<dbReference type="PANTHER" id="PTHR12062">
    <property type="entry name" value="N-ACETYLGLUCOSAMINYLTRANSFERASE VI"/>
    <property type="match status" value="1"/>
</dbReference>
<dbReference type="InterPro" id="IPR006759">
    <property type="entry name" value="Glyco_transf_54"/>
</dbReference>